<dbReference type="Gene3D" id="3.40.50.720">
    <property type="entry name" value="NAD(P)-binding Rossmann-like Domain"/>
    <property type="match status" value="1"/>
</dbReference>
<dbReference type="InterPro" id="IPR020843">
    <property type="entry name" value="ER"/>
</dbReference>
<accession>A0A840EXV1</accession>
<name>A0A840EXV1_9ACTN</name>
<proteinExistence type="predicted"/>
<evidence type="ECO:0000313" key="3">
    <source>
        <dbReference type="Proteomes" id="UP000551501"/>
    </source>
</evidence>
<evidence type="ECO:0000313" key="2">
    <source>
        <dbReference type="EMBL" id="MBB4135154.1"/>
    </source>
</evidence>
<dbReference type="Pfam" id="PF08240">
    <property type="entry name" value="ADH_N"/>
    <property type="match status" value="1"/>
</dbReference>
<dbReference type="InterPro" id="IPR013154">
    <property type="entry name" value="ADH-like_N"/>
</dbReference>
<dbReference type="SUPFAM" id="SSF51735">
    <property type="entry name" value="NAD(P)-binding Rossmann-fold domains"/>
    <property type="match status" value="1"/>
</dbReference>
<evidence type="ECO:0000259" key="1">
    <source>
        <dbReference type="SMART" id="SM00829"/>
    </source>
</evidence>
<dbReference type="EMBL" id="JACIFP010000001">
    <property type="protein sequence ID" value="MBB4135154.1"/>
    <property type="molecule type" value="Genomic_DNA"/>
</dbReference>
<dbReference type="CDD" id="cd08241">
    <property type="entry name" value="QOR1"/>
    <property type="match status" value="1"/>
</dbReference>
<dbReference type="SMART" id="SM00829">
    <property type="entry name" value="PKS_ER"/>
    <property type="match status" value="1"/>
</dbReference>
<dbReference type="InterPro" id="IPR011032">
    <property type="entry name" value="GroES-like_sf"/>
</dbReference>
<dbReference type="PANTHER" id="PTHR43677">
    <property type="entry name" value="SHORT-CHAIN DEHYDROGENASE/REDUCTASE"/>
    <property type="match status" value="1"/>
</dbReference>
<gene>
    <name evidence="2" type="ORF">BKA16_001706</name>
</gene>
<dbReference type="PANTHER" id="PTHR43677:SF4">
    <property type="entry name" value="QUINONE OXIDOREDUCTASE-LIKE PROTEIN 2"/>
    <property type="match status" value="1"/>
</dbReference>
<feature type="domain" description="Enoyl reductase (ER)" evidence="1">
    <location>
        <begin position="10"/>
        <end position="320"/>
    </location>
</feature>
<dbReference type="InterPro" id="IPR051397">
    <property type="entry name" value="Zn-ADH-like_protein"/>
</dbReference>
<dbReference type="RefSeq" id="WP_183370236.1">
    <property type="nucleotide sequence ID" value="NZ_BAABHL010000034.1"/>
</dbReference>
<dbReference type="GO" id="GO:0016491">
    <property type="term" value="F:oxidoreductase activity"/>
    <property type="evidence" value="ECO:0007669"/>
    <property type="project" value="InterPro"/>
</dbReference>
<sequence>MRAAVCRSYGPPETLVIGEYPDPEPGPDDVVVAVRAAAVNFPDVLVMANEYQRSTALPYVPGSEFAGVVVRGGEDVGLVPGDRVYGTVPVGAFAEYVCLPATRVQRIPAAVDFKTAAGFGVAYTTAYHAVAQASAPVADTWIVVLGAAGGVGLATVDLATSMGARVIAVAAGTEKTSLCSSRGAVGVIDSRTEDLKQRIREITGDGAHTIIDPVGGQQSEQALRALRRRGVFVTVGYASGEIPSIPLNLVLLKGVTITSVDVGTLPVHDPAAESRGRAALADLLASGAVQPHVQQTYPLTAAAEALRQVADRRAIGKVVIDV</sequence>
<dbReference type="SUPFAM" id="SSF50129">
    <property type="entry name" value="GroES-like"/>
    <property type="match status" value="1"/>
</dbReference>
<organism evidence="2 3">
    <name type="scientific">Gordonia humi</name>
    <dbReference type="NCBI Taxonomy" id="686429"/>
    <lineage>
        <taxon>Bacteria</taxon>
        <taxon>Bacillati</taxon>
        <taxon>Actinomycetota</taxon>
        <taxon>Actinomycetes</taxon>
        <taxon>Mycobacteriales</taxon>
        <taxon>Gordoniaceae</taxon>
        <taxon>Gordonia</taxon>
    </lineage>
</organism>
<keyword evidence="3" id="KW-1185">Reference proteome</keyword>
<comment type="caution">
    <text evidence="2">The sequence shown here is derived from an EMBL/GenBank/DDBJ whole genome shotgun (WGS) entry which is preliminary data.</text>
</comment>
<dbReference type="InterPro" id="IPR036291">
    <property type="entry name" value="NAD(P)-bd_dom_sf"/>
</dbReference>
<reference evidence="2 3" key="1">
    <citation type="submission" date="2020-08" db="EMBL/GenBank/DDBJ databases">
        <title>Sequencing the genomes of 1000 actinobacteria strains.</title>
        <authorList>
            <person name="Klenk H.-P."/>
        </authorList>
    </citation>
    <scope>NUCLEOTIDE SEQUENCE [LARGE SCALE GENOMIC DNA]</scope>
    <source>
        <strain evidence="2 3">DSM 45298</strain>
    </source>
</reference>
<protein>
    <submittedName>
        <fullName evidence="2">NADPH:quinone reductase-like Zn-dependent oxidoreductase</fullName>
    </submittedName>
</protein>
<dbReference type="InterPro" id="IPR013149">
    <property type="entry name" value="ADH-like_C"/>
</dbReference>
<dbReference type="AlphaFoldDB" id="A0A840EXV1"/>
<dbReference type="Pfam" id="PF00107">
    <property type="entry name" value="ADH_zinc_N"/>
    <property type="match status" value="1"/>
</dbReference>
<dbReference type="Gene3D" id="3.90.180.10">
    <property type="entry name" value="Medium-chain alcohol dehydrogenases, catalytic domain"/>
    <property type="match status" value="1"/>
</dbReference>
<dbReference type="Proteomes" id="UP000551501">
    <property type="component" value="Unassembled WGS sequence"/>
</dbReference>